<dbReference type="GO" id="GO:0055085">
    <property type="term" value="P:transmembrane transport"/>
    <property type="evidence" value="ECO:0007669"/>
    <property type="project" value="UniProtKB-ARBA"/>
</dbReference>
<dbReference type="FunFam" id="3.40.50.300:FF:000016">
    <property type="entry name" value="Oligopeptide ABC transporter ATP-binding component"/>
    <property type="match status" value="1"/>
</dbReference>
<evidence type="ECO:0000256" key="3">
    <source>
        <dbReference type="ARBA" id="ARBA00022475"/>
    </source>
</evidence>
<organism evidence="8 9">
    <name type="scientific">Pollutimonas bauzanensis</name>
    <dbReference type="NCBI Taxonomy" id="658167"/>
    <lineage>
        <taxon>Bacteria</taxon>
        <taxon>Pseudomonadati</taxon>
        <taxon>Pseudomonadota</taxon>
        <taxon>Betaproteobacteria</taxon>
        <taxon>Burkholderiales</taxon>
        <taxon>Alcaligenaceae</taxon>
        <taxon>Pollutimonas</taxon>
    </lineage>
</organism>
<dbReference type="AlphaFoldDB" id="A0A1M5T243"/>
<dbReference type="InterPro" id="IPR013563">
    <property type="entry name" value="Oligopep_ABC_C"/>
</dbReference>
<dbReference type="OrthoDB" id="9802772at2"/>
<dbReference type="RefSeq" id="WP_084135862.1">
    <property type="nucleotide sequence ID" value="NZ_FQXE01000003.1"/>
</dbReference>
<feature type="domain" description="ABC transporter" evidence="7">
    <location>
        <begin position="45"/>
        <end position="287"/>
    </location>
</feature>
<dbReference type="SUPFAM" id="SSF52540">
    <property type="entry name" value="P-loop containing nucleoside triphosphate hydrolases"/>
    <property type="match status" value="1"/>
</dbReference>
<protein>
    <submittedName>
        <fullName evidence="8">Peptide/nickel transport system ATP-binding protein</fullName>
    </submittedName>
</protein>
<dbReference type="PROSITE" id="PS00211">
    <property type="entry name" value="ABC_TRANSPORTER_1"/>
    <property type="match status" value="1"/>
</dbReference>
<sequence length="372" mass="40329">MSAPSGGAVLPADHGASGAAAQGEEPILSLRGLQRHYTQPVDLLERLGSLLKGRGKPHSVQAVAGVDLDVMAGEVIGIVGESGCGKSTLGRMITGILPPTSGEVVYKGRAVGQMAGAARRDYELGVQMIFQDPFSSLNPRMRVIDIIGEAPVVHGMVRRGAKEAYVAELMRKVGLDPAYRFRYPHQFSGGQRQRIGVARALALRPALIVCDEAVAALDVSIQAQVLNLFIQLRRELGLTYFFISHNLGVVSHIADRVAIMYLGRIVEIAGTEAIFSRANHPYTQALIKELPALRTDRRQFDPIKGELPSPIDPPSGCPFHPRCPHAMDRCVAERPLLKPVPRRQQEYGLLDAGNGPHQSACHLNDLSPMETR</sequence>
<comment type="similarity">
    <text evidence="1">Belongs to the ABC transporter superfamily.</text>
</comment>
<gene>
    <name evidence="8" type="ORF">SAMN04488135_103251</name>
</gene>
<reference evidence="8 9" key="1">
    <citation type="submission" date="2016-11" db="EMBL/GenBank/DDBJ databases">
        <authorList>
            <person name="Jaros S."/>
            <person name="Januszkiewicz K."/>
            <person name="Wedrychowicz H."/>
        </authorList>
    </citation>
    <scope>NUCLEOTIDE SEQUENCE [LARGE SCALE GENOMIC DNA]</scope>
    <source>
        <strain evidence="8 9">CGMCC 1.10190</strain>
    </source>
</reference>
<evidence type="ECO:0000313" key="8">
    <source>
        <dbReference type="EMBL" id="SHH44841.1"/>
    </source>
</evidence>
<dbReference type="GO" id="GO:0005524">
    <property type="term" value="F:ATP binding"/>
    <property type="evidence" value="ECO:0007669"/>
    <property type="project" value="UniProtKB-KW"/>
</dbReference>
<accession>A0A1M5T243</accession>
<evidence type="ECO:0000256" key="4">
    <source>
        <dbReference type="ARBA" id="ARBA00022741"/>
    </source>
</evidence>
<feature type="region of interest" description="Disordered" evidence="6">
    <location>
        <begin position="350"/>
        <end position="372"/>
    </location>
</feature>
<proteinExistence type="inferred from homology"/>
<dbReference type="InterPro" id="IPR003439">
    <property type="entry name" value="ABC_transporter-like_ATP-bd"/>
</dbReference>
<dbReference type="GO" id="GO:0016887">
    <property type="term" value="F:ATP hydrolysis activity"/>
    <property type="evidence" value="ECO:0007669"/>
    <property type="project" value="InterPro"/>
</dbReference>
<dbReference type="InterPro" id="IPR027417">
    <property type="entry name" value="P-loop_NTPase"/>
</dbReference>
<keyword evidence="4" id="KW-0547">Nucleotide-binding</keyword>
<evidence type="ECO:0000259" key="7">
    <source>
        <dbReference type="PROSITE" id="PS50893"/>
    </source>
</evidence>
<keyword evidence="3" id="KW-1003">Cell membrane</keyword>
<dbReference type="EMBL" id="FQXE01000003">
    <property type="protein sequence ID" value="SHH44841.1"/>
    <property type="molecule type" value="Genomic_DNA"/>
</dbReference>
<dbReference type="InterPro" id="IPR003593">
    <property type="entry name" value="AAA+_ATPase"/>
</dbReference>
<dbReference type="GO" id="GO:0015833">
    <property type="term" value="P:peptide transport"/>
    <property type="evidence" value="ECO:0007669"/>
    <property type="project" value="InterPro"/>
</dbReference>
<dbReference type="Pfam" id="PF08352">
    <property type="entry name" value="oligo_HPY"/>
    <property type="match status" value="1"/>
</dbReference>
<evidence type="ECO:0000313" key="9">
    <source>
        <dbReference type="Proteomes" id="UP000184226"/>
    </source>
</evidence>
<dbReference type="Proteomes" id="UP000184226">
    <property type="component" value="Unassembled WGS sequence"/>
</dbReference>
<dbReference type="CDD" id="cd03257">
    <property type="entry name" value="ABC_NikE_OppD_transporters"/>
    <property type="match status" value="1"/>
</dbReference>
<dbReference type="PROSITE" id="PS50893">
    <property type="entry name" value="ABC_TRANSPORTER_2"/>
    <property type="match status" value="1"/>
</dbReference>
<evidence type="ECO:0000256" key="2">
    <source>
        <dbReference type="ARBA" id="ARBA00022448"/>
    </source>
</evidence>
<dbReference type="PANTHER" id="PTHR43776">
    <property type="entry name" value="TRANSPORT ATP-BINDING PROTEIN"/>
    <property type="match status" value="1"/>
</dbReference>
<keyword evidence="3" id="KW-0472">Membrane</keyword>
<keyword evidence="5 8" id="KW-0067">ATP-binding</keyword>
<dbReference type="PANTHER" id="PTHR43776:SF7">
    <property type="entry name" value="D,D-DIPEPTIDE TRANSPORT ATP-BINDING PROTEIN DDPF-RELATED"/>
    <property type="match status" value="1"/>
</dbReference>
<dbReference type="NCBIfam" id="TIGR01727">
    <property type="entry name" value="oligo_HPY"/>
    <property type="match status" value="1"/>
</dbReference>
<dbReference type="Gene3D" id="3.40.50.300">
    <property type="entry name" value="P-loop containing nucleotide triphosphate hydrolases"/>
    <property type="match status" value="1"/>
</dbReference>
<dbReference type="InterPro" id="IPR050319">
    <property type="entry name" value="ABC_transp_ATP-bind"/>
</dbReference>
<evidence type="ECO:0000256" key="5">
    <source>
        <dbReference type="ARBA" id="ARBA00022840"/>
    </source>
</evidence>
<dbReference type="SMART" id="SM00382">
    <property type="entry name" value="AAA"/>
    <property type="match status" value="1"/>
</dbReference>
<name>A0A1M5T243_9BURK</name>
<dbReference type="Pfam" id="PF00005">
    <property type="entry name" value="ABC_tran"/>
    <property type="match status" value="1"/>
</dbReference>
<evidence type="ECO:0000256" key="1">
    <source>
        <dbReference type="ARBA" id="ARBA00005417"/>
    </source>
</evidence>
<evidence type="ECO:0000256" key="6">
    <source>
        <dbReference type="SAM" id="MobiDB-lite"/>
    </source>
</evidence>
<keyword evidence="9" id="KW-1185">Reference proteome</keyword>
<dbReference type="InterPro" id="IPR017871">
    <property type="entry name" value="ABC_transporter-like_CS"/>
</dbReference>
<keyword evidence="2" id="KW-0813">Transport</keyword>
<dbReference type="STRING" id="658167.SAMN04488135_103251"/>